<keyword evidence="2" id="KW-1185">Reference proteome</keyword>
<dbReference type="RefSeq" id="WP_089949625.1">
    <property type="nucleotide sequence ID" value="NZ_FOFR01000002.1"/>
</dbReference>
<protein>
    <submittedName>
        <fullName evidence="1">Uncharacterized protein</fullName>
    </submittedName>
</protein>
<dbReference type="Proteomes" id="UP000199352">
    <property type="component" value="Unassembled WGS sequence"/>
</dbReference>
<proteinExistence type="predicted"/>
<gene>
    <name evidence="1" type="ORF">SAMN05216188_102162</name>
</gene>
<accession>A0A1H9DHW0</accession>
<dbReference type="AlphaFoldDB" id="A0A1H9DHW0"/>
<dbReference type="STRING" id="402600.SAMN05216188_102162"/>
<dbReference type="OrthoDB" id="4238514at2"/>
<dbReference type="EMBL" id="FOFR01000002">
    <property type="protein sequence ID" value="SEQ13080.1"/>
    <property type="molecule type" value="Genomic_DNA"/>
</dbReference>
<evidence type="ECO:0000313" key="2">
    <source>
        <dbReference type="Proteomes" id="UP000199352"/>
    </source>
</evidence>
<sequence>MERITEDQISRLVGFVDSRVSDPLSTQDEGDRRMATALRMVVNKQIAAVRYYRASLSGGVVTSEVHAISAWNSLVSIALIWQNHPEFPADAAIETFEFDAANPLLPEPARRPAPPDDQDLWAAVVAADRRLARARADFHQHAAARREVLADALALRPSNAWECGSALSFLSVLPEDVPALVDQLVECATLDGWALEARSALAAGRRAEVLPLVRQAVDRRLPIADALDYRRLAELLHHVGDEEALHALVESARGHGEQEVRDLADELLSG</sequence>
<evidence type="ECO:0000313" key="1">
    <source>
        <dbReference type="EMBL" id="SEQ13080.1"/>
    </source>
</evidence>
<organism evidence="1 2">
    <name type="scientific">Lentzea xinjiangensis</name>
    <dbReference type="NCBI Taxonomy" id="402600"/>
    <lineage>
        <taxon>Bacteria</taxon>
        <taxon>Bacillati</taxon>
        <taxon>Actinomycetota</taxon>
        <taxon>Actinomycetes</taxon>
        <taxon>Pseudonocardiales</taxon>
        <taxon>Pseudonocardiaceae</taxon>
        <taxon>Lentzea</taxon>
    </lineage>
</organism>
<name>A0A1H9DHW0_9PSEU</name>
<reference evidence="2" key="1">
    <citation type="submission" date="2016-10" db="EMBL/GenBank/DDBJ databases">
        <authorList>
            <person name="Varghese N."/>
            <person name="Submissions S."/>
        </authorList>
    </citation>
    <scope>NUCLEOTIDE SEQUENCE [LARGE SCALE GENOMIC DNA]</scope>
    <source>
        <strain evidence="2">CGMCC 4.3525</strain>
    </source>
</reference>